<dbReference type="PROSITE" id="PS50110">
    <property type="entry name" value="RESPONSE_REGULATORY"/>
    <property type="match status" value="1"/>
</dbReference>
<feature type="modified residue" description="4-aspartylphosphate" evidence="4">
    <location>
        <position position="57"/>
    </location>
</feature>
<dbReference type="EC" id="2.7.13.3" evidence="2"/>
<dbReference type="PANTHER" id="PTHR43719:SF28">
    <property type="entry name" value="PEROXIDE STRESS-ACTIVATED HISTIDINE KINASE MAK1-RELATED"/>
    <property type="match status" value="1"/>
</dbReference>
<keyword evidence="8" id="KW-1185">Reference proteome</keyword>
<protein>
    <recommendedName>
        <fullName evidence="2">histidine kinase</fullName>
        <ecNumber evidence="2">2.7.13.3</ecNumber>
    </recommendedName>
</protein>
<gene>
    <name evidence="7" type="ORF">GPECTOR_2g1175</name>
</gene>
<evidence type="ECO:0000256" key="2">
    <source>
        <dbReference type="ARBA" id="ARBA00012438"/>
    </source>
</evidence>
<dbReference type="PANTHER" id="PTHR43719">
    <property type="entry name" value="TWO-COMPONENT HISTIDINE KINASE"/>
    <property type="match status" value="1"/>
</dbReference>
<dbReference type="GO" id="GO:0000160">
    <property type="term" value="P:phosphorelay signal transduction system"/>
    <property type="evidence" value="ECO:0007669"/>
    <property type="project" value="InterPro"/>
</dbReference>
<dbReference type="OrthoDB" id="21225at2759"/>
<keyword evidence="3 4" id="KW-0597">Phosphoprotein</keyword>
<evidence type="ECO:0000256" key="3">
    <source>
        <dbReference type="ARBA" id="ARBA00022553"/>
    </source>
</evidence>
<dbReference type="InterPro" id="IPR001789">
    <property type="entry name" value="Sig_transdc_resp-reg_receiver"/>
</dbReference>
<dbReference type="GO" id="GO:0004673">
    <property type="term" value="F:protein histidine kinase activity"/>
    <property type="evidence" value="ECO:0007669"/>
    <property type="project" value="UniProtKB-EC"/>
</dbReference>
<dbReference type="AlphaFoldDB" id="A0A150H0M5"/>
<dbReference type="InterPro" id="IPR050956">
    <property type="entry name" value="2C_system_His_kinase"/>
</dbReference>
<comment type="catalytic activity">
    <reaction evidence="1">
        <text>ATP + protein L-histidine = ADP + protein N-phospho-L-histidine.</text>
        <dbReference type="EC" id="2.7.13.3"/>
    </reaction>
</comment>
<organism evidence="7 8">
    <name type="scientific">Gonium pectorale</name>
    <name type="common">Green alga</name>
    <dbReference type="NCBI Taxonomy" id="33097"/>
    <lineage>
        <taxon>Eukaryota</taxon>
        <taxon>Viridiplantae</taxon>
        <taxon>Chlorophyta</taxon>
        <taxon>core chlorophytes</taxon>
        <taxon>Chlorophyceae</taxon>
        <taxon>CS clade</taxon>
        <taxon>Chlamydomonadales</taxon>
        <taxon>Volvocaceae</taxon>
        <taxon>Gonium</taxon>
    </lineage>
</organism>
<dbReference type="SUPFAM" id="SSF52172">
    <property type="entry name" value="CheY-like"/>
    <property type="match status" value="1"/>
</dbReference>
<dbReference type="STRING" id="33097.A0A150H0M5"/>
<evidence type="ECO:0000313" key="8">
    <source>
        <dbReference type="Proteomes" id="UP000075714"/>
    </source>
</evidence>
<evidence type="ECO:0000256" key="5">
    <source>
        <dbReference type="SAM" id="MobiDB-lite"/>
    </source>
</evidence>
<feature type="domain" description="Response regulatory" evidence="6">
    <location>
        <begin position="6"/>
        <end position="137"/>
    </location>
</feature>
<sequence length="229" mass="24189">MARLPKALVVDDLPVNRLILGTILHKLGFEVLEAENGLQCIDVYNQERAQLVCVFLDLQMPLADGYQATKGIRELESSAPGSGQARVPVVLCTASCLDDLVENGQTVAQRALALGADGAVRKPLTTFAPCGGVPAKCPQQLPRDGTQQQQCPGAQQQRRPAAVPMAQLHAARGCGAKPCREEREFGSGDGPKGGLDLEPPSKRPSLEGGGWGGAFPTSALLDSASREQR</sequence>
<dbReference type="InterPro" id="IPR011006">
    <property type="entry name" value="CheY-like_superfamily"/>
</dbReference>
<dbReference type="SMART" id="SM00448">
    <property type="entry name" value="REC"/>
    <property type="match status" value="1"/>
</dbReference>
<comment type="caution">
    <text evidence="7">The sequence shown here is derived from an EMBL/GenBank/DDBJ whole genome shotgun (WGS) entry which is preliminary data.</text>
</comment>
<name>A0A150H0M5_GONPE</name>
<evidence type="ECO:0000256" key="4">
    <source>
        <dbReference type="PROSITE-ProRule" id="PRU00169"/>
    </source>
</evidence>
<dbReference type="Gene3D" id="3.40.50.2300">
    <property type="match status" value="1"/>
</dbReference>
<dbReference type="Pfam" id="PF00072">
    <property type="entry name" value="Response_reg"/>
    <property type="match status" value="1"/>
</dbReference>
<evidence type="ECO:0000259" key="6">
    <source>
        <dbReference type="PROSITE" id="PS50110"/>
    </source>
</evidence>
<dbReference type="Proteomes" id="UP000075714">
    <property type="component" value="Unassembled WGS sequence"/>
</dbReference>
<accession>A0A150H0M5</accession>
<reference evidence="8" key="1">
    <citation type="journal article" date="2016" name="Nat. Commun.">
        <title>The Gonium pectorale genome demonstrates co-option of cell cycle regulation during the evolution of multicellularity.</title>
        <authorList>
            <person name="Hanschen E.R."/>
            <person name="Marriage T.N."/>
            <person name="Ferris P.J."/>
            <person name="Hamaji T."/>
            <person name="Toyoda A."/>
            <person name="Fujiyama A."/>
            <person name="Neme R."/>
            <person name="Noguchi H."/>
            <person name="Minakuchi Y."/>
            <person name="Suzuki M."/>
            <person name="Kawai-Toyooka H."/>
            <person name="Smith D.R."/>
            <person name="Sparks H."/>
            <person name="Anderson J."/>
            <person name="Bakaric R."/>
            <person name="Luria V."/>
            <person name="Karger A."/>
            <person name="Kirschner M.W."/>
            <person name="Durand P.M."/>
            <person name="Michod R.E."/>
            <person name="Nozaki H."/>
            <person name="Olson B.J."/>
        </authorList>
    </citation>
    <scope>NUCLEOTIDE SEQUENCE [LARGE SCALE GENOMIC DNA]</scope>
    <source>
        <strain evidence="8">NIES-2863</strain>
    </source>
</reference>
<feature type="region of interest" description="Disordered" evidence="5">
    <location>
        <begin position="178"/>
        <end position="229"/>
    </location>
</feature>
<evidence type="ECO:0000256" key="1">
    <source>
        <dbReference type="ARBA" id="ARBA00000085"/>
    </source>
</evidence>
<dbReference type="EMBL" id="LSYV01000003">
    <property type="protein sequence ID" value="KXZ55625.1"/>
    <property type="molecule type" value="Genomic_DNA"/>
</dbReference>
<proteinExistence type="predicted"/>
<evidence type="ECO:0000313" key="7">
    <source>
        <dbReference type="EMBL" id="KXZ55625.1"/>
    </source>
</evidence>
<feature type="compositionally biased region" description="Low complexity" evidence="5">
    <location>
        <begin position="147"/>
        <end position="162"/>
    </location>
</feature>
<feature type="region of interest" description="Disordered" evidence="5">
    <location>
        <begin position="139"/>
        <end position="162"/>
    </location>
</feature>
<dbReference type="CDD" id="cd17546">
    <property type="entry name" value="REC_hyHK_CKI1_RcsC-like"/>
    <property type="match status" value="1"/>
</dbReference>